<sequence length="74" mass="8254">GRSKESVTEIEQLVDEPLEELLPTEEAPETSKNIDRLAEQESGPSNRGQAKSSQSKACIKPIQAKRFIKKITYP</sequence>
<comment type="caution">
    <text evidence="2">The sequence shown here is derived from an EMBL/GenBank/DDBJ whole genome shotgun (WGS) entry which is preliminary data.</text>
</comment>
<proteinExistence type="predicted"/>
<feature type="region of interest" description="Disordered" evidence="1">
    <location>
        <begin position="1"/>
        <end position="57"/>
    </location>
</feature>
<evidence type="ECO:0000256" key="1">
    <source>
        <dbReference type="SAM" id="MobiDB-lite"/>
    </source>
</evidence>
<dbReference type="EMBL" id="JAFNEN010000155">
    <property type="protein sequence ID" value="KAG8191624.1"/>
    <property type="molecule type" value="Genomic_DNA"/>
</dbReference>
<feature type="non-terminal residue" evidence="2">
    <location>
        <position position="1"/>
    </location>
</feature>
<feature type="compositionally biased region" description="Polar residues" evidence="1">
    <location>
        <begin position="42"/>
        <end position="56"/>
    </location>
</feature>
<accession>A0AAV6V4M3</accession>
<feature type="compositionally biased region" description="Acidic residues" evidence="1">
    <location>
        <begin position="12"/>
        <end position="28"/>
    </location>
</feature>
<evidence type="ECO:0000313" key="3">
    <source>
        <dbReference type="Proteomes" id="UP000827092"/>
    </source>
</evidence>
<gene>
    <name evidence="2" type="ORF">JTE90_012341</name>
</gene>
<dbReference type="Proteomes" id="UP000827092">
    <property type="component" value="Unassembled WGS sequence"/>
</dbReference>
<keyword evidence="3" id="KW-1185">Reference proteome</keyword>
<evidence type="ECO:0000313" key="2">
    <source>
        <dbReference type="EMBL" id="KAG8191624.1"/>
    </source>
</evidence>
<name>A0AAV6V4M3_9ARAC</name>
<organism evidence="2 3">
    <name type="scientific">Oedothorax gibbosus</name>
    <dbReference type="NCBI Taxonomy" id="931172"/>
    <lineage>
        <taxon>Eukaryota</taxon>
        <taxon>Metazoa</taxon>
        <taxon>Ecdysozoa</taxon>
        <taxon>Arthropoda</taxon>
        <taxon>Chelicerata</taxon>
        <taxon>Arachnida</taxon>
        <taxon>Araneae</taxon>
        <taxon>Araneomorphae</taxon>
        <taxon>Entelegynae</taxon>
        <taxon>Araneoidea</taxon>
        <taxon>Linyphiidae</taxon>
        <taxon>Erigoninae</taxon>
        <taxon>Oedothorax</taxon>
    </lineage>
</organism>
<dbReference type="AlphaFoldDB" id="A0AAV6V4M3"/>
<protein>
    <submittedName>
        <fullName evidence="2">Uncharacterized protein</fullName>
    </submittedName>
</protein>
<reference evidence="2 3" key="1">
    <citation type="journal article" date="2022" name="Nat. Ecol. Evol.">
        <title>A masculinizing supergene underlies an exaggerated male reproductive morph in a spider.</title>
        <authorList>
            <person name="Hendrickx F."/>
            <person name="De Corte Z."/>
            <person name="Sonet G."/>
            <person name="Van Belleghem S.M."/>
            <person name="Kostlbacher S."/>
            <person name="Vangestel C."/>
        </authorList>
    </citation>
    <scope>NUCLEOTIDE SEQUENCE [LARGE SCALE GENOMIC DNA]</scope>
    <source>
        <strain evidence="2">W744_W776</strain>
    </source>
</reference>